<dbReference type="Gene3D" id="3.40.50.300">
    <property type="entry name" value="P-loop containing nucleotide triphosphate hydrolases"/>
    <property type="match status" value="1"/>
</dbReference>
<comment type="caution">
    <text evidence="2">The sequence shown here is derived from an EMBL/GenBank/DDBJ whole genome shotgun (WGS) entry which is preliminary data.</text>
</comment>
<protein>
    <submittedName>
        <fullName evidence="2">Uncharacterized protein</fullName>
    </submittedName>
</protein>
<organism evidence="2 3">
    <name type="scientific">Aporhodopirellula aestuarii</name>
    <dbReference type="NCBI Taxonomy" id="2950107"/>
    <lineage>
        <taxon>Bacteria</taxon>
        <taxon>Pseudomonadati</taxon>
        <taxon>Planctomycetota</taxon>
        <taxon>Planctomycetia</taxon>
        <taxon>Pirellulales</taxon>
        <taxon>Pirellulaceae</taxon>
        <taxon>Aporhodopirellula</taxon>
    </lineage>
</organism>
<dbReference type="RefSeq" id="WP_250928293.1">
    <property type="nucleotide sequence ID" value="NZ_JAMQBK010000024.1"/>
</dbReference>
<dbReference type="EMBL" id="JAMQBK010000024">
    <property type="protein sequence ID" value="MCM2370625.1"/>
    <property type="molecule type" value="Genomic_DNA"/>
</dbReference>
<feature type="coiled-coil region" evidence="1">
    <location>
        <begin position="404"/>
        <end position="497"/>
    </location>
</feature>
<evidence type="ECO:0000256" key="1">
    <source>
        <dbReference type="SAM" id="Coils"/>
    </source>
</evidence>
<reference evidence="2 3" key="1">
    <citation type="journal article" date="2022" name="Syst. Appl. Microbiol.">
        <title>Rhodopirellula aestuarii sp. nov., a novel member of the genus Rhodopirellula isolated from brackish sediments collected in the Tagus River estuary, Portugal.</title>
        <authorList>
            <person name="Vitorino I.R."/>
            <person name="Klimek D."/>
            <person name="Calusinska M."/>
            <person name="Lobo-da-Cunha A."/>
            <person name="Vasconcelos V."/>
            <person name="Lage O.M."/>
        </authorList>
    </citation>
    <scope>NUCLEOTIDE SEQUENCE [LARGE SCALE GENOMIC DNA]</scope>
    <source>
        <strain evidence="2 3">ICT_H3.1</strain>
    </source>
</reference>
<evidence type="ECO:0000313" key="3">
    <source>
        <dbReference type="Proteomes" id="UP001202961"/>
    </source>
</evidence>
<feature type="coiled-coil region" evidence="1">
    <location>
        <begin position="297"/>
        <end position="326"/>
    </location>
</feature>
<dbReference type="InterPro" id="IPR027417">
    <property type="entry name" value="P-loop_NTPase"/>
</dbReference>
<accession>A0ABT0U155</accession>
<evidence type="ECO:0000313" key="2">
    <source>
        <dbReference type="EMBL" id="MCM2370625.1"/>
    </source>
</evidence>
<keyword evidence="1" id="KW-0175">Coiled coil</keyword>
<gene>
    <name evidence="2" type="ORF">NB063_08285</name>
</gene>
<proteinExistence type="predicted"/>
<dbReference type="Proteomes" id="UP001202961">
    <property type="component" value="Unassembled WGS sequence"/>
</dbReference>
<name>A0ABT0U155_9BACT</name>
<sequence>MSQSLLTFDDEDHEFEPAATRTAPSFFIRRLVVFNLNEDETERIRDVEFKLGLNIINTAPPDPDKDGAVGHDVGKTLLTRLIRYCLGETNFGKKRTRNKIAVALPESFVALELTVGTEDWTVVRPLGATGTYSYKAVRDKPWQMAVHEPSDMNQSQFADLLFAETLGTSEPNEAFQVTMPKADRPIRWLDLLAWLSRDQNCRYRRPLEWRSEFSESNTKNLKEVDASVLVRCMMGLLDETERKLIVKHHNLLRKQSAKESEIKRLESSTDQVRSFLERRLGLDPGAVDTNLFASTAIAELQRQREAKEVEALALELEHELESVYQTWDDAKSKRIRKERDVEMLGGEIKTREDRLVQIKNQTDKTIKKSLALRADVCSNSMEDCPVKRAKFQNDFPKHARDHAKDQVEEELAELKPKLADVEIELKSLESKEQSTKASYDKAKQGLAEAVKSINKEIAKIDAQIEEAESFTDDRTALEKATDELVRLESKITRSRDVQKSEQKGLAERHQRLNAHLRRVFFRLTQQSSDARLQLNLNGIRIIAGEDESDPGEAMASETALAFDLACLSASICGLGVHPRFMIHDSPREGDLEPHIYHRLFRFIARLESDHGTNPINFQYIIATTTPPPEDLGTSASTVLTLDARKLSGLLLLTSF</sequence>
<keyword evidence="3" id="KW-1185">Reference proteome</keyword>